<dbReference type="eggNOG" id="ENOG5031K9Q">
    <property type="taxonomic scope" value="Bacteria"/>
</dbReference>
<dbReference type="PATRIC" id="fig|1162668.3.peg.2082"/>
<dbReference type="STRING" id="1162668.LFE_1753"/>
<dbReference type="KEGG" id="lfc:LFE_1753"/>
<dbReference type="Proteomes" id="UP000007382">
    <property type="component" value="Chromosome"/>
</dbReference>
<dbReference type="Pfam" id="PF09411">
    <property type="entry name" value="PagL"/>
    <property type="match status" value="1"/>
</dbReference>
<organism evidence="1 2">
    <name type="scientific">Leptospirillum ferrooxidans (strain C2-3)</name>
    <dbReference type="NCBI Taxonomy" id="1162668"/>
    <lineage>
        <taxon>Bacteria</taxon>
        <taxon>Pseudomonadati</taxon>
        <taxon>Nitrospirota</taxon>
        <taxon>Nitrospiria</taxon>
        <taxon>Nitrospirales</taxon>
        <taxon>Nitrospiraceae</taxon>
        <taxon>Leptospirillum</taxon>
    </lineage>
</organism>
<dbReference type="HOGENOM" id="CLU_116714_0_0_0"/>
<proteinExistence type="predicted"/>
<protein>
    <recommendedName>
        <fullName evidence="3">Deacylase</fullName>
    </recommendedName>
</protein>
<accession>I0IQ83</accession>
<sequence length="195" mass="21271">MLEKYLSISGAQFFFSWKVFILGVLISALFSPIDASAVQILGDENPYLNMGAGVFNLVGGTSEHRYGYPSYDHSPAEGDVEYQSGKTFYGIGYALGLLANSDGAVDGYGGIYFNIALSPHWILTPMGGIGGYDQNNSKFLGSVFMFRLEMTFSYQMDNGDRIGLKFGHLSNSDIAHSNPGENEVLLNYAVPLKFP</sequence>
<evidence type="ECO:0008006" key="3">
    <source>
        <dbReference type="Google" id="ProtNLM"/>
    </source>
</evidence>
<gene>
    <name evidence="1" type="ordered locus">LFE_1753</name>
</gene>
<dbReference type="Gene3D" id="2.40.160.20">
    <property type="match status" value="1"/>
</dbReference>
<dbReference type="InterPro" id="IPR018550">
    <property type="entry name" value="Lipid-A_deacylase-rel"/>
</dbReference>
<reference evidence="2" key="2">
    <citation type="submission" date="2012-03" db="EMBL/GenBank/DDBJ databases">
        <title>The complete genome sequence of the pioneer microbe on fresh volcanic deposit, Leptospirillum ferrooxidans strain C2-3.</title>
        <authorList>
            <person name="Fujimura R."/>
            <person name="Sato Y."/>
            <person name="Nishizawa T."/>
            <person name="Nanba K."/>
            <person name="Oshima K."/>
            <person name="Hattori M."/>
            <person name="Kamijo T."/>
            <person name="Ohta H."/>
        </authorList>
    </citation>
    <scope>NUCLEOTIDE SEQUENCE [LARGE SCALE GENOMIC DNA]</scope>
    <source>
        <strain evidence="2">C2-3</strain>
    </source>
</reference>
<keyword evidence="2" id="KW-1185">Reference proteome</keyword>
<dbReference type="EMBL" id="AP012342">
    <property type="protein sequence ID" value="BAM07432.1"/>
    <property type="molecule type" value="Genomic_DNA"/>
</dbReference>
<name>I0IQ83_LEPFC</name>
<dbReference type="OrthoDB" id="6199047at2"/>
<reference evidence="1 2" key="1">
    <citation type="journal article" date="2012" name="J. Bacteriol.">
        <title>Complete Genome Sequence of Leptospirillum ferrooxidans Strain C2-3, Isolated from a Fresh Volcanic Ash Deposit on the Island of Miyake, Japan.</title>
        <authorList>
            <person name="Fujimura R."/>
            <person name="Sato Y."/>
            <person name="Nishizawa T."/>
            <person name="Oshima K."/>
            <person name="Kim S.-W."/>
            <person name="Hattori M."/>
            <person name="Kamijo T."/>
            <person name="Ohta H."/>
        </authorList>
    </citation>
    <scope>NUCLEOTIDE SEQUENCE [LARGE SCALE GENOMIC DNA]</scope>
    <source>
        <strain evidence="1 2">C2-3</strain>
    </source>
</reference>
<evidence type="ECO:0000313" key="2">
    <source>
        <dbReference type="Proteomes" id="UP000007382"/>
    </source>
</evidence>
<dbReference type="AlphaFoldDB" id="I0IQ83"/>
<evidence type="ECO:0000313" key="1">
    <source>
        <dbReference type="EMBL" id="BAM07432.1"/>
    </source>
</evidence>